<dbReference type="AlphaFoldDB" id="A0A830H7D4"/>
<dbReference type="OrthoDB" id="534247at2759"/>
<protein>
    <recommendedName>
        <fullName evidence="4">Ubiquitin-like domain-containing protein</fullName>
    </recommendedName>
</protein>
<evidence type="ECO:0008006" key="4">
    <source>
        <dbReference type="Google" id="ProtNLM"/>
    </source>
</evidence>
<evidence type="ECO:0000256" key="1">
    <source>
        <dbReference type="SAM" id="MobiDB-lite"/>
    </source>
</evidence>
<dbReference type="PANTHER" id="PTHR41749">
    <property type="entry name" value="UBIQUITIN-LIKE DOMAIN-CONTAINING PROTEIN"/>
    <property type="match status" value="1"/>
</dbReference>
<accession>A0A830H7D4</accession>
<keyword evidence="3" id="KW-1185">Reference proteome</keyword>
<proteinExistence type="predicted"/>
<feature type="region of interest" description="Disordered" evidence="1">
    <location>
        <begin position="1"/>
        <end position="29"/>
    </location>
</feature>
<dbReference type="Proteomes" id="UP000660262">
    <property type="component" value="Unassembled WGS sequence"/>
</dbReference>
<sequence>MAEEDTEGQYTENRQPVPLPPGVGAINTTPAEATASYGTRADEEAEASEAAVHLVIALPSGTEEKASFPPGQLVGYVKAFLARKHEMSLAKLQLHVCVEGDERKLMLDPLSLVDCPNCTPGATVRIAATLS</sequence>
<evidence type="ECO:0000313" key="3">
    <source>
        <dbReference type="Proteomes" id="UP000660262"/>
    </source>
</evidence>
<comment type="caution">
    <text evidence="2">The sequence shown here is derived from an EMBL/GenBank/DDBJ whole genome shotgun (WGS) entry which is preliminary data.</text>
</comment>
<reference evidence="2" key="1">
    <citation type="submission" date="2020-10" db="EMBL/GenBank/DDBJ databases">
        <title>Unveiling of a novel bifunctional photoreceptor, Dualchrome1, isolated from a cosmopolitan green alga.</title>
        <authorList>
            <person name="Suzuki S."/>
            <person name="Kawachi M."/>
        </authorList>
    </citation>
    <scope>NUCLEOTIDE SEQUENCE</scope>
    <source>
        <strain evidence="2">NIES 2893</strain>
    </source>
</reference>
<name>A0A830H7D4_9CHLO</name>
<organism evidence="2 3">
    <name type="scientific">Pycnococcus provasolii</name>
    <dbReference type="NCBI Taxonomy" id="41880"/>
    <lineage>
        <taxon>Eukaryota</taxon>
        <taxon>Viridiplantae</taxon>
        <taxon>Chlorophyta</taxon>
        <taxon>Pseudoscourfieldiophyceae</taxon>
        <taxon>Pseudoscourfieldiales</taxon>
        <taxon>Pycnococcaceae</taxon>
        <taxon>Pycnococcus</taxon>
    </lineage>
</organism>
<gene>
    <name evidence="2" type="ORF">PPROV_000133400</name>
</gene>
<evidence type="ECO:0000313" key="2">
    <source>
        <dbReference type="EMBL" id="GHP02578.1"/>
    </source>
</evidence>
<dbReference type="PANTHER" id="PTHR41749:SF1">
    <property type="entry name" value="UBIQUITIN-LIKE DOMAIN-CONTAINING PROTEIN"/>
    <property type="match status" value="1"/>
</dbReference>
<dbReference type="EMBL" id="BNJQ01000003">
    <property type="protein sequence ID" value="GHP02578.1"/>
    <property type="molecule type" value="Genomic_DNA"/>
</dbReference>